<evidence type="ECO:0000313" key="3">
    <source>
        <dbReference type="EMBL" id="SFE69933.1"/>
    </source>
</evidence>
<keyword evidence="4" id="KW-1185">Reference proteome</keyword>
<dbReference type="OrthoDB" id="2456214at2"/>
<dbReference type="Proteomes" id="UP000199516">
    <property type="component" value="Unassembled WGS sequence"/>
</dbReference>
<evidence type="ECO:0000256" key="2">
    <source>
        <dbReference type="SAM" id="Phobius"/>
    </source>
</evidence>
<accession>A0A1I2CQ70</accession>
<sequence>MSYYPPYPGPPRPPYKPPKKPPKRPFRRRPYWWRKLKLICFQILLPLVGFQLIRTIILPTTFDVVLLIILCCLFFYCVSTTPF</sequence>
<keyword evidence="2" id="KW-0472">Membrane</keyword>
<evidence type="ECO:0000256" key="1">
    <source>
        <dbReference type="SAM" id="MobiDB-lite"/>
    </source>
</evidence>
<feature type="compositionally biased region" description="Pro residues" evidence="1">
    <location>
        <begin position="1"/>
        <end position="16"/>
    </location>
</feature>
<name>A0A1I2CQ70_9BACI</name>
<feature type="transmembrane region" description="Helical" evidence="2">
    <location>
        <begin position="56"/>
        <end position="78"/>
    </location>
</feature>
<proteinExistence type="predicted"/>
<keyword evidence="2" id="KW-0812">Transmembrane</keyword>
<gene>
    <name evidence="3" type="ORF">SAMN05192532_103111</name>
</gene>
<evidence type="ECO:0000313" key="4">
    <source>
        <dbReference type="Proteomes" id="UP000199516"/>
    </source>
</evidence>
<keyword evidence="2" id="KW-1133">Transmembrane helix</keyword>
<feature type="region of interest" description="Disordered" evidence="1">
    <location>
        <begin position="1"/>
        <end position="25"/>
    </location>
</feature>
<reference evidence="3 4" key="1">
    <citation type="submission" date="2016-10" db="EMBL/GenBank/DDBJ databases">
        <authorList>
            <person name="de Groot N.N."/>
        </authorList>
    </citation>
    <scope>NUCLEOTIDE SEQUENCE [LARGE SCALE GENOMIC DNA]</scope>
    <source>
        <strain evidence="3 4">DSM 23995</strain>
    </source>
</reference>
<organism evidence="3 4">
    <name type="scientific">Alteribacillus iranensis</name>
    <dbReference type="NCBI Taxonomy" id="930128"/>
    <lineage>
        <taxon>Bacteria</taxon>
        <taxon>Bacillati</taxon>
        <taxon>Bacillota</taxon>
        <taxon>Bacilli</taxon>
        <taxon>Bacillales</taxon>
        <taxon>Bacillaceae</taxon>
        <taxon>Alteribacillus</taxon>
    </lineage>
</organism>
<protein>
    <submittedName>
        <fullName evidence="3">Uncharacterized protein</fullName>
    </submittedName>
</protein>
<dbReference type="AlphaFoldDB" id="A0A1I2CQ70"/>
<dbReference type="EMBL" id="FONT01000003">
    <property type="protein sequence ID" value="SFE69933.1"/>
    <property type="molecule type" value="Genomic_DNA"/>
</dbReference>